<evidence type="ECO:0000256" key="4">
    <source>
        <dbReference type="ARBA" id="ARBA00022475"/>
    </source>
</evidence>
<dbReference type="GO" id="GO:0098552">
    <property type="term" value="C:side of membrane"/>
    <property type="evidence" value="ECO:0007669"/>
    <property type="project" value="UniProtKB-KW"/>
</dbReference>
<dbReference type="InterPro" id="IPR008427">
    <property type="entry name" value="Extracellular_membr_CFEM_dom"/>
</dbReference>
<feature type="binding site" description="axial binding residue" evidence="15">
    <location>
        <position position="203"/>
    </location>
    <ligand>
        <name>heme</name>
        <dbReference type="ChEBI" id="CHEBI:30413"/>
    </ligand>
    <ligandPart>
        <name>Fe</name>
        <dbReference type="ChEBI" id="CHEBI:18248"/>
    </ligandPart>
</feature>
<keyword evidence="13" id="KW-0325">Glycoprotein</keyword>
<feature type="signal peptide" evidence="16">
    <location>
        <begin position="1"/>
        <end position="22"/>
    </location>
</feature>
<dbReference type="InterPro" id="IPR051735">
    <property type="entry name" value="CFEM_domain"/>
</dbReference>
<evidence type="ECO:0000256" key="15">
    <source>
        <dbReference type="PROSITE-ProRule" id="PRU01356"/>
    </source>
</evidence>
<dbReference type="SMART" id="SM00747">
    <property type="entry name" value="CFEM"/>
    <property type="match status" value="1"/>
</dbReference>
<protein>
    <recommendedName>
        <fullName evidence="17">CFEM domain-containing protein</fullName>
    </recommendedName>
</protein>
<evidence type="ECO:0000256" key="3">
    <source>
        <dbReference type="ARBA" id="ARBA00010031"/>
    </source>
</evidence>
<evidence type="ECO:0000256" key="12">
    <source>
        <dbReference type="ARBA" id="ARBA00023157"/>
    </source>
</evidence>
<dbReference type="AlphaFoldDB" id="A0A1E3Q883"/>
<gene>
    <name evidence="18" type="ORF">LIPSTDRAFT_275641</name>
</gene>
<dbReference type="Pfam" id="PF05730">
    <property type="entry name" value="CFEM"/>
    <property type="match status" value="2"/>
</dbReference>
<feature type="binding site" description="axial binding residue" evidence="15">
    <location>
        <position position="49"/>
    </location>
    <ligand>
        <name>heme</name>
        <dbReference type="ChEBI" id="CHEBI:30413"/>
    </ligand>
    <ligandPart>
        <name>Fe</name>
        <dbReference type="ChEBI" id="CHEBI:18248"/>
    </ligandPart>
</feature>
<name>A0A1E3Q883_LIPST</name>
<evidence type="ECO:0000256" key="13">
    <source>
        <dbReference type="ARBA" id="ARBA00023180"/>
    </source>
</evidence>
<evidence type="ECO:0000256" key="16">
    <source>
        <dbReference type="SAM" id="SignalP"/>
    </source>
</evidence>
<evidence type="ECO:0000313" key="19">
    <source>
        <dbReference type="Proteomes" id="UP000094385"/>
    </source>
</evidence>
<keyword evidence="19" id="KW-1185">Reference proteome</keyword>
<dbReference type="GO" id="GO:0005886">
    <property type="term" value="C:plasma membrane"/>
    <property type="evidence" value="ECO:0007669"/>
    <property type="project" value="UniProtKB-SubCell"/>
</dbReference>
<evidence type="ECO:0000256" key="7">
    <source>
        <dbReference type="ARBA" id="ARBA00022622"/>
    </source>
</evidence>
<feature type="disulfide bond" evidence="15">
    <location>
        <begin position="199"/>
        <end position="206"/>
    </location>
</feature>
<feature type="domain" description="CFEM" evidence="17">
    <location>
        <begin position="3"/>
        <end position="113"/>
    </location>
</feature>
<organism evidence="18 19">
    <name type="scientific">Lipomyces starkeyi NRRL Y-11557</name>
    <dbReference type="NCBI Taxonomy" id="675824"/>
    <lineage>
        <taxon>Eukaryota</taxon>
        <taxon>Fungi</taxon>
        <taxon>Dikarya</taxon>
        <taxon>Ascomycota</taxon>
        <taxon>Saccharomycotina</taxon>
        <taxon>Lipomycetes</taxon>
        <taxon>Lipomycetales</taxon>
        <taxon>Lipomycetaceae</taxon>
        <taxon>Lipomyces</taxon>
    </lineage>
</organism>
<feature type="disulfide bond" evidence="15">
    <location>
        <begin position="45"/>
        <end position="52"/>
    </location>
</feature>
<keyword evidence="6 15" id="KW-0349">Heme</keyword>
<evidence type="ECO:0000256" key="5">
    <source>
        <dbReference type="ARBA" id="ARBA00022525"/>
    </source>
</evidence>
<evidence type="ECO:0000313" key="18">
    <source>
        <dbReference type="EMBL" id="ODQ73919.1"/>
    </source>
</evidence>
<dbReference type="GO" id="GO:0005576">
    <property type="term" value="C:extracellular region"/>
    <property type="evidence" value="ECO:0007669"/>
    <property type="project" value="UniProtKB-SubCell"/>
</dbReference>
<comment type="caution">
    <text evidence="15">Lacks conserved residue(s) required for the propagation of feature annotation.</text>
</comment>
<feature type="chain" id="PRO_5009134128" description="CFEM domain-containing protein" evidence="16">
    <location>
        <begin position="23"/>
        <end position="242"/>
    </location>
</feature>
<keyword evidence="7" id="KW-0336">GPI-anchor</keyword>
<evidence type="ECO:0000259" key="17">
    <source>
        <dbReference type="PROSITE" id="PS52012"/>
    </source>
</evidence>
<feature type="domain" description="CFEM" evidence="17">
    <location>
        <begin position="157"/>
        <end position="242"/>
    </location>
</feature>
<evidence type="ECO:0000256" key="14">
    <source>
        <dbReference type="ARBA" id="ARBA00023288"/>
    </source>
</evidence>
<dbReference type="PANTHER" id="PTHR37928">
    <property type="entry name" value="CFEM DOMAIN PROTEIN (AFU_ORTHOLOGUE AFUA_6G14090)"/>
    <property type="match status" value="1"/>
</dbReference>
<dbReference type="GO" id="GO:0046872">
    <property type="term" value="F:metal ion binding"/>
    <property type="evidence" value="ECO:0007669"/>
    <property type="project" value="UniProtKB-UniRule"/>
</dbReference>
<keyword evidence="12 15" id="KW-1015">Disulfide bond</keyword>
<dbReference type="OrthoDB" id="10344333at2759"/>
<evidence type="ECO:0000256" key="9">
    <source>
        <dbReference type="ARBA" id="ARBA00022729"/>
    </source>
</evidence>
<keyword evidence="5" id="KW-0964">Secreted</keyword>
<dbReference type="PROSITE" id="PS52012">
    <property type="entry name" value="CFEM"/>
    <property type="match status" value="2"/>
</dbReference>
<keyword evidence="8 15" id="KW-0479">Metal-binding</keyword>
<reference evidence="18 19" key="1">
    <citation type="journal article" date="2016" name="Proc. Natl. Acad. Sci. U.S.A.">
        <title>Comparative genomics of biotechnologically important yeasts.</title>
        <authorList>
            <person name="Riley R."/>
            <person name="Haridas S."/>
            <person name="Wolfe K.H."/>
            <person name="Lopes M.R."/>
            <person name="Hittinger C.T."/>
            <person name="Goeker M."/>
            <person name="Salamov A.A."/>
            <person name="Wisecaver J.H."/>
            <person name="Long T.M."/>
            <person name="Calvey C.H."/>
            <person name="Aerts A.L."/>
            <person name="Barry K.W."/>
            <person name="Choi C."/>
            <person name="Clum A."/>
            <person name="Coughlan A.Y."/>
            <person name="Deshpande S."/>
            <person name="Douglass A.P."/>
            <person name="Hanson S.J."/>
            <person name="Klenk H.-P."/>
            <person name="LaButti K.M."/>
            <person name="Lapidus A."/>
            <person name="Lindquist E.A."/>
            <person name="Lipzen A.M."/>
            <person name="Meier-Kolthoff J.P."/>
            <person name="Ohm R.A."/>
            <person name="Otillar R.P."/>
            <person name="Pangilinan J.L."/>
            <person name="Peng Y."/>
            <person name="Rokas A."/>
            <person name="Rosa C.A."/>
            <person name="Scheuner C."/>
            <person name="Sibirny A.A."/>
            <person name="Slot J.C."/>
            <person name="Stielow J.B."/>
            <person name="Sun H."/>
            <person name="Kurtzman C.P."/>
            <person name="Blackwell M."/>
            <person name="Grigoriev I.V."/>
            <person name="Jeffries T.W."/>
        </authorList>
    </citation>
    <scope>NUCLEOTIDE SEQUENCE [LARGE SCALE GENOMIC DNA]</scope>
    <source>
        <strain evidence="18 19">NRRL Y-11557</strain>
    </source>
</reference>
<keyword evidence="11" id="KW-0472">Membrane</keyword>
<feature type="disulfide bond" evidence="15">
    <location>
        <begin position="35"/>
        <end position="66"/>
    </location>
</feature>
<evidence type="ECO:0000256" key="2">
    <source>
        <dbReference type="ARBA" id="ARBA00004613"/>
    </source>
</evidence>
<keyword evidence="14" id="KW-0449">Lipoprotein</keyword>
<sequence length="242" mass="26003">MSSIISRVVLVTLILGVALIQAVQFSEAPPCYKPCIDNTKIISECNIFDLECLCRDSVYQLGISGCFHSQCSSKDLLFAQNLATSECVRFNIQPGANPHLARRDTLEKYLKRELSSGSVSGSQSRSLSSTRLSSTRLSSSGFSSSGSFATASFSSFSPTTTSFAPPPVAARHIVKRMQDYGMNQCGQACFYSKLAAVGCDPADQACICSSAYFNAVTDCLVDLCYDQIPLAFQVRPALCAAS</sequence>
<keyword evidence="4" id="KW-1003">Cell membrane</keyword>
<comment type="similarity">
    <text evidence="3">Belongs to the RBT5 family.</text>
</comment>
<dbReference type="EMBL" id="KV454293">
    <property type="protein sequence ID" value="ODQ73919.1"/>
    <property type="molecule type" value="Genomic_DNA"/>
</dbReference>
<proteinExistence type="inferred from homology"/>
<comment type="subcellular location">
    <subcellularLocation>
        <location evidence="1">Cell membrane</location>
        <topology evidence="1">Lipid-anchor</topology>
        <topology evidence="1">GPI-anchor</topology>
    </subcellularLocation>
    <subcellularLocation>
        <location evidence="2">Secreted</location>
    </subcellularLocation>
</comment>
<evidence type="ECO:0000256" key="8">
    <source>
        <dbReference type="ARBA" id="ARBA00022723"/>
    </source>
</evidence>
<dbReference type="Proteomes" id="UP000094385">
    <property type="component" value="Unassembled WGS sequence"/>
</dbReference>
<feature type="disulfide bond" evidence="15">
    <location>
        <begin position="54"/>
        <end position="87"/>
    </location>
</feature>
<keyword evidence="10 15" id="KW-0408">Iron</keyword>
<evidence type="ECO:0000256" key="6">
    <source>
        <dbReference type="ARBA" id="ARBA00022617"/>
    </source>
</evidence>
<keyword evidence="9 16" id="KW-0732">Signal</keyword>
<evidence type="ECO:0000256" key="1">
    <source>
        <dbReference type="ARBA" id="ARBA00004609"/>
    </source>
</evidence>
<accession>A0A1E3Q883</accession>
<evidence type="ECO:0000256" key="11">
    <source>
        <dbReference type="ARBA" id="ARBA00023136"/>
    </source>
</evidence>
<feature type="disulfide bond" evidence="15">
    <location>
        <begin position="31"/>
        <end position="71"/>
    </location>
</feature>
<evidence type="ECO:0000256" key="10">
    <source>
        <dbReference type="ARBA" id="ARBA00023004"/>
    </source>
</evidence>
<dbReference type="PANTHER" id="PTHR37928:SF2">
    <property type="entry name" value="GPI ANCHORED CFEM DOMAIN PROTEIN (AFU_ORTHOLOGUE AFUA_6G10580)"/>
    <property type="match status" value="1"/>
</dbReference>